<proteinExistence type="predicted"/>
<dbReference type="PANTHER" id="PTHR32432">
    <property type="entry name" value="CELL DIVISION PROTEIN FTSA-RELATED"/>
    <property type="match status" value="1"/>
</dbReference>
<reference evidence="4" key="1">
    <citation type="journal article" date="2019" name="Int. J. Syst. Evol. Microbiol.">
        <title>The Global Catalogue of Microorganisms (GCM) 10K type strain sequencing project: providing services to taxonomists for standard genome sequencing and annotation.</title>
        <authorList>
            <consortium name="The Broad Institute Genomics Platform"/>
            <consortium name="The Broad Institute Genome Sequencing Center for Infectious Disease"/>
            <person name="Wu L."/>
            <person name="Ma J."/>
        </authorList>
    </citation>
    <scope>NUCLEOTIDE SEQUENCE [LARGE SCALE GENOMIC DNA]</scope>
    <source>
        <strain evidence="4">CCUG 56754</strain>
    </source>
</reference>
<dbReference type="PROSITE" id="PS50889">
    <property type="entry name" value="S4"/>
    <property type="match status" value="1"/>
</dbReference>
<comment type="caution">
    <text evidence="3">The sequence shown here is derived from an EMBL/GenBank/DDBJ whole genome shotgun (WGS) entry which is preliminary data.</text>
</comment>
<dbReference type="Gene3D" id="3.30.420.40">
    <property type="match status" value="2"/>
</dbReference>
<feature type="domain" description="SHS2" evidence="2">
    <location>
        <begin position="5"/>
        <end position="202"/>
    </location>
</feature>
<keyword evidence="1" id="KW-0694">RNA-binding</keyword>
<protein>
    <submittedName>
        <fullName evidence="3">Cell division protein FtsA</fullName>
    </submittedName>
</protein>
<keyword evidence="3" id="KW-0131">Cell cycle</keyword>
<dbReference type="Pfam" id="PF11104">
    <property type="entry name" value="PilM_2"/>
    <property type="match status" value="1"/>
</dbReference>
<gene>
    <name evidence="3" type="ORF">ACFQ3N_07040</name>
</gene>
<evidence type="ECO:0000313" key="3">
    <source>
        <dbReference type="EMBL" id="MFD1038166.1"/>
    </source>
</evidence>
<sequence length="710" mass="78687">MDERIFALDIGTRSVTGILLEKQNNTFSVIDYFTKEHKERSMRDGQIHNVIEVANVIKEVKDTLEQSNGILTNVCVAAAGRSLKTVQSRATISLNQQPITENETIKHLELSAVQAAQINLATQEKENDYTNYYCVGYSVLHYTLDGEQIGSLIDQSGDQAAVEIIATFLPKIVVESLLAALNRAGLEMDALTLEPIAAIDVLIPESMRRLNVALVDIGAGTSDIAITDKGTVVAYGMVPIAGDEITEAISDQYLLDFPTAENTKRNIVNEGNSTVKDILGFKTTISYEMLVSDITENVERLADAITEEILQLNSKPPKAIMLVGGGSLTPEITTVLAKKLQLPANRVAVRDISAIQNLSKTEQLQPGPESVTPIGIAIAAKENPVHYVSVSVNNKAIRMFEMKQLTIGDCLVQAGIDVKKLYGKPGIASIVLVNGKEITLPGELGGAPAILLNDKTASVEDVIENSDKLLINKGNDGSSPKVTLEQLMGEVPSYSLYFNKKTYEIKTSFYVNGKLQPSDYIVQDKDEIVLKQHKTVSDFLEYASTDTLLRTNPFLVYVDNKEVTLENGESHIYVNNKKSDINKVLKENDHITITTAVDPVVQDLLVQLDKEYYYKVQISFNGEPITMYKQQLTITKNQLELKINTPLEANDHLKIAKRTHEPFIFQDVFRYVDIDLSNVKGNFELYKNKQPTTFFEEVQHGDELEIKWNG</sequence>
<evidence type="ECO:0000313" key="4">
    <source>
        <dbReference type="Proteomes" id="UP001597040"/>
    </source>
</evidence>
<evidence type="ECO:0000256" key="1">
    <source>
        <dbReference type="PROSITE-ProRule" id="PRU00182"/>
    </source>
</evidence>
<dbReference type="InterPro" id="IPR005883">
    <property type="entry name" value="PilM"/>
</dbReference>
<dbReference type="EMBL" id="JBHTKJ010000013">
    <property type="protein sequence ID" value="MFD1038166.1"/>
    <property type="molecule type" value="Genomic_DNA"/>
</dbReference>
<evidence type="ECO:0000259" key="2">
    <source>
        <dbReference type="SMART" id="SM00842"/>
    </source>
</evidence>
<dbReference type="InterPro" id="IPR003494">
    <property type="entry name" value="SHS2_FtsA"/>
</dbReference>
<organism evidence="3 4">
    <name type="scientific">Virgibacillus byunsanensis</name>
    <dbReference type="NCBI Taxonomy" id="570945"/>
    <lineage>
        <taxon>Bacteria</taxon>
        <taxon>Bacillati</taxon>
        <taxon>Bacillota</taxon>
        <taxon>Bacilli</taxon>
        <taxon>Bacillales</taxon>
        <taxon>Bacillaceae</taxon>
        <taxon>Virgibacillus</taxon>
    </lineage>
</organism>
<dbReference type="RefSeq" id="WP_390360898.1">
    <property type="nucleotide sequence ID" value="NZ_JBHTKJ010000013.1"/>
</dbReference>
<dbReference type="PANTHER" id="PTHR32432:SF3">
    <property type="entry name" value="ETHANOLAMINE UTILIZATION PROTEIN EUTJ"/>
    <property type="match status" value="1"/>
</dbReference>
<dbReference type="GO" id="GO:0051301">
    <property type="term" value="P:cell division"/>
    <property type="evidence" value="ECO:0007669"/>
    <property type="project" value="UniProtKB-KW"/>
</dbReference>
<name>A0ABW3LIE8_9BACI</name>
<dbReference type="InterPro" id="IPR043129">
    <property type="entry name" value="ATPase_NBD"/>
</dbReference>
<dbReference type="InterPro" id="IPR050696">
    <property type="entry name" value="FtsA/MreB"/>
</dbReference>
<dbReference type="CDD" id="cd24004">
    <property type="entry name" value="ASKHA_NBD_PilM-like"/>
    <property type="match status" value="1"/>
</dbReference>
<dbReference type="SMART" id="SM00842">
    <property type="entry name" value="FtsA"/>
    <property type="match status" value="1"/>
</dbReference>
<dbReference type="Proteomes" id="UP001597040">
    <property type="component" value="Unassembled WGS sequence"/>
</dbReference>
<accession>A0ABW3LIE8</accession>
<dbReference type="SUPFAM" id="SSF53067">
    <property type="entry name" value="Actin-like ATPase domain"/>
    <property type="match status" value="2"/>
</dbReference>
<keyword evidence="3" id="KW-0132">Cell division</keyword>
<keyword evidence="4" id="KW-1185">Reference proteome</keyword>